<comment type="function">
    <text evidence="2">Required for maturation of urease via the functional incorporation of the urease nickel metallocenter.</text>
</comment>
<comment type="subunit">
    <text evidence="2">UreD, UreF and UreG form a complex that acts as a GTP-hydrolysis-dependent molecular chaperone, activating the urease apoprotein by helping to assemble the nickel containing metallocenter of UreC. The UreE protein probably delivers the nickel.</text>
</comment>
<dbReference type="HAMAP" id="MF_01384">
    <property type="entry name" value="UreD"/>
    <property type="match status" value="1"/>
</dbReference>
<keyword evidence="2" id="KW-0996">Nickel insertion</keyword>
<dbReference type="InterPro" id="IPR002669">
    <property type="entry name" value="UreD"/>
</dbReference>
<dbReference type="Pfam" id="PF01774">
    <property type="entry name" value="UreD"/>
    <property type="match status" value="1"/>
</dbReference>
<evidence type="ECO:0000256" key="1">
    <source>
        <dbReference type="ARBA" id="ARBA00023186"/>
    </source>
</evidence>
<dbReference type="RefSeq" id="WP_123663067.1">
    <property type="nucleotide sequence ID" value="NZ_RJKE01000001.1"/>
</dbReference>
<keyword evidence="4" id="KW-1185">Reference proteome</keyword>
<dbReference type="GO" id="GO:0005737">
    <property type="term" value="C:cytoplasm"/>
    <property type="evidence" value="ECO:0007669"/>
    <property type="project" value="UniProtKB-SubCell"/>
</dbReference>
<dbReference type="OrthoDB" id="8677206at2"/>
<gene>
    <name evidence="2" type="primary">ureD</name>
    <name evidence="3" type="ORF">EDD29_1213</name>
</gene>
<proteinExistence type="inferred from homology"/>
<organism evidence="3 4">
    <name type="scientific">Actinocorallia herbida</name>
    <dbReference type="NCBI Taxonomy" id="58109"/>
    <lineage>
        <taxon>Bacteria</taxon>
        <taxon>Bacillati</taxon>
        <taxon>Actinomycetota</taxon>
        <taxon>Actinomycetes</taxon>
        <taxon>Streptosporangiales</taxon>
        <taxon>Thermomonosporaceae</taxon>
        <taxon>Actinocorallia</taxon>
    </lineage>
</organism>
<keyword evidence="1 2" id="KW-0143">Chaperone</keyword>
<evidence type="ECO:0000313" key="3">
    <source>
        <dbReference type="EMBL" id="ROO83706.1"/>
    </source>
</evidence>
<comment type="subcellular location">
    <subcellularLocation>
        <location evidence="2">Cytoplasm</location>
    </subcellularLocation>
</comment>
<reference evidence="3 4" key="1">
    <citation type="submission" date="2018-11" db="EMBL/GenBank/DDBJ databases">
        <title>Sequencing the genomes of 1000 actinobacteria strains.</title>
        <authorList>
            <person name="Klenk H.-P."/>
        </authorList>
    </citation>
    <scope>NUCLEOTIDE SEQUENCE [LARGE SCALE GENOMIC DNA]</scope>
    <source>
        <strain evidence="3 4">DSM 44254</strain>
    </source>
</reference>
<evidence type="ECO:0000256" key="2">
    <source>
        <dbReference type="HAMAP-Rule" id="MF_01384"/>
    </source>
</evidence>
<comment type="similarity">
    <text evidence="2">Belongs to the UreD family.</text>
</comment>
<dbReference type="AlphaFoldDB" id="A0A3N1CQW5"/>
<evidence type="ECO:0000313" key="4">
    <source>
        <dbReference type="Proteomes" id="UP000272400"/>
    </source>
</evidence>
<dbReference type="Proteomes" id="UP000272400">
    <property type="component" value="Unassembled WGS sequence"/>
</dbReference>
<dbReference type="GO" id="GO:0016151">
    <property type="term" value="F:nickel cation binding"/>
    <property type="evidence" value="ECO:0007669"/>
    <property type="project" value="UniProtKB-UniRule"/>
</dbReference>
<accession>A0A3N1CQW5</accession>
<protein>
    <recommendedName>
        <fullName evidence="2">Urease accessory protein UreD</fullName>
    </recommendedName>
</protein>
<name>A0A3N1CQW5_9ACTN</name>
<sequence length="231" mass="24129">MGRGYVAHAAVTAELGPHGRTRLTRLRSDGPIALRETPDGVYLVGAAAGPLGGDRLRLDIEVGAGASLRIRSVATAMALPGDGESVYTIDAKVDGHLDFAPEPTVAVRGCLHRAVTNVELGPAATLRWLEELVLGRHNEEPGVHTSRIDITRAGRPVLRHELRADTTSRSRAILGASRAVGSLIRTEGAASHTEPGLAVLPLASGGTLANAHAPDSATLRRLLRTAESLPA</sequence>
<keyword evidence="2" id="KW-0963">Cytoplasm</keyword>
<comment type="caution">
    <text evidence="3">The sequence shown here is derived from an EMBL/GenBank/DDBJ whole genome shotgun (WGS) entry which is preliminary data.</text>
</comment>
<dbReference type="EMBL" id="RJKE01000001">
    <property type="protein sequence ID" value="ROO83706.1"/>
    <property type="molecule type" value="Genomic_DNA"/>
</dbReference>